<dbReference type="Proteomes" id="UP001431209">
    <property type="component" value="Unassembled WGS sequence"/>
</dbReference>
<gene>
    <name evidence="2" type="ORF">AKO1_013838</name>
</gene>
<reference evidence="2 3" key="1">
    <citation type="submission" date="2024-03" db="EMBL/GenBank/DDBJ databases">
        <title>The Acrasis kona genome and developmental transcriptomes reveal deep origins of eukaryotic multicellular pathways.</title>
        <authorList>
            <person name="Sheikh S."/>
            <person name="Fu C.-J."/>
            <person name="Brown M.W."/>
            <person name="Baldauf S.L."/>
        </authorList>
    </citation>
    <scope>NUCLEOTIDE SEQUENCE [LARGE SCALE GENOMIC DNA]</scope>
    <source>
        <strain evidence="2 3">ATCC MYA-3509</strain>
    </source>
</reference>
<evidence type="ECO:0000313" key="2">
    <source>
        <dbReference type="EMBL" id="KAL0489063.1"/>
    </source>
</evidence>
<accession>A0AAW2ZGT1</accession>
<name>A0AAW2ZGT1_9EUKA</name>
<protein>
    <submittedName>
        <fullName evidence="2">Histone-lysine N-methyltransferase</fullName>
    </submittedName>
</protein>
<proteinExistence type="predicted"/>
<dbReference type="AlphaFoldDB" id="A0AAW2ZGT1"/>
<comment type="caution">
    <text evidence="2">The sequence shown here is derived from an EMBL/GenBank/DDBJ whole genome shotgun (WGS) entry which is preliminary data.</text>
</comment>
<keyword evidence="1" id="KW-0732">Signal</keyword>
<feature type="signal peptide" evidence="1">
    <location>
        <begin position="1"/>
        <end position="18"/>
    </location>
</feature>
<sequence length="106" mass="11922">MKKVSLIIITFILSYTLAEVIGFQDRCGFCKQACAMTALFEERCVALCGSVCFAHLNKFNEIRSDSASYDDVCNLCQYSCDMMSDVDVKLKCFEVCGRHCKDSTLQ</sequence>
<evidence type="ECO:0000256" key="1">
    <source>
        <dbReference type="SAM" id="SignalP"/>
    </source>
</evidence>
<dbReference type="EMBL" id="JAOPGA020001510">
    <property type="protein sequence ID" value="KAL0489063.1"/>
    <property type="molecule type" value="Genomic_DNA"/>
</dbReference>
<evidence type="ECO:0000313" key="3">
    <source>
        <dbReference type="Proteomes" id="UP001431209"/>
    </source>
</evidence>
<keyword evidence="3" id="KW-1185">Reference proteome</keyword>
<organism evidence="2 3">
    <name type="scientific">Acrasis kona</name>
    <dbReference type="NCBI Taxonomy" id="1008807"/>
    <lineage>
        <taxon>Eukaryota</taxon>
        <taxon>Discoba</taxon>
        <taxon>Heterolobosea</taxon>
        <taxon>Tetramitia</taxon>
        <taxon>Eutetramitia</taxon>
        <taxon>Acrasidae</taxon>
        <taxon>Acrasis</taxon>
    </lineage>
</organism>
<feature type="chain" id="PRO_5043777871" evidence="1">
    <location>
        <begin position="19"/>
        <end position="106"/>
    </location>
</feature>